<dbReference type="GO" id="GO:0022857">
    <property type="term" value="F:transmembrane transporter activity"/>
    <property type="evidence" value="ECO:0007669"/>
    <property type="project" value="InterPro"/>
</dbReference>
<keyword evidence="3" id="KW-0472">Membrane</keyword>
<proteinExistence type="inferred from homology"/>
<dbReference type="PANTHER" id="PTHR11360">
    <property type="entry name" value="MONOCARBOXYLATE TRANSPORTER"/>
    <property type="match status" value="1"/>
</dbReference>
<dbReference type="SUPFAM" id="SSF103473">
    <property type="entry name" value="MFS general substrate transporter"/>
    <property type="match status" value="1"/>
</dbReference>
<dbReference type="Pfam" id="PF07690">
    <property type="entry name" value="MFS_1"/>
    <property type="match status" value="1"/>
</dbReference>
<evidence type="ECO:0000256" key="3">
    <source>
        <dbReference type="SAM" id="Phobius"/>
    </source>
</evidence>
<feature type="transmembrane region" description="Helical" evidence="3">
    <location>
        <begin position="82"/>
        <end position="103"/>
    </location>
</feature>
<reference evidence="5" key="1">
    <citation type="submission" date="2019-01" db="EMBL/GenBank/DDBJ databases">
        <title>Draft genome sequences of three monokaryotic isolates of the white-rot basidiomycete fungus Dichomitus squalens.</title>
        <authorList>
            <consortium name="DOE Joint Genome Institute"/>
            <person name="Lopez S.C."/>
            <person name="Andreopoulos B."/>
            <person name="Pangilinan J."/>
            <person name="Lipzen A."/>
            <person name="Riley R."/>
            <person name="Ahrendt S."/>
            <person name="Ng V."/>
            <person name="Barry K."/>
            <person name="Daum C."/>
            <person name="Grigoriev I.V."/>
            <person name="Hilden K.S."/>
            <person name="Makela M.R."/>
            <person name="de Vries R.P."/>
        </authorList>
    </citation>
    <scope>NUCLEOTIDE SEQUENCE [LARGE SCALE GENOMIC DNA]</scope>
    <source>
        <strain evidence="5">OM18370.1</strain>
    </source>
</reference>
<dbReference type="AlphaFoldDB" id="A0A4Q9M4K0"/>
<dbReference type="EMBL" id="ML143573">
    <property type="protein sequence ID" value="TBU21834.1"/>
    <property type="molecule type" value="Genomic_DNA"/>
</dbReference>
<feature type="transmembrane region" description="Helical" evidence="3">
    <location>
        <begin position="154"/>
        <end position="176"/>
    </location>
</feature>
<feature type="transmembrane region" description="Helical" evidence="3">
    <location>
        <begin position="418"/>
        <end position="440"/>
    </location>
</feature>
<feature type="transmembrane region" description="Helical" evidence="3">
    <location>
        <begin position="361"/>
        <end position="380"/>
    </location>
</feature>
<feature type="transmembrane region" description="Helical" evidence="3">
    <location>
        <begin position="386"/>
        <end position="406"/>
    </location>
</feature>
<feature type="transmembrane region" description="Helical" evidence="3">
    <location>
        <begin position="460"/>
        <end position="486"/>
    </location>
</feature>
<evidence type="ECO:0000313" key="5">
    <source>
        <dbReference type="EMBL" id="TBU21834.1"/>
    </source>
</evidence>
<gene>
    <name evidence="5" type="ORF">BD311DRAFT_733914</name>
</gene>
<dbReference type="GO" id="GO:0016020">
    <property type="term" value="C:membrane"/>
    <property type="evidence" value="ECO:0007669"/>
    <property type="project" value="UniProtKB-SubCell"/>
</dbReference>
<dbReference type="InterPro" id="IPR020846">
    <property type="entry name" value="MFS_dom"/>
</dbReference>
<feature type="transmembrane region" description="Helical" evidence="3">
    <location>
        <begin position="182"/>
        <end position="202"/>
    </location>
</feature>
<sequence>MMFAAPIPPRGTSLRYIMDVEVAGKPIPSSSYEMSVMPELGDSHPGTPATSLSAQSSIAALRAADPQEGANVQELPPVDRGFGAWMFCASAFITEMMIWGFSFRYGIFQEYYTSHPPFSSASTVSIAAVGTVSLAFLYGENFFLFFFVGRYPDFLRVSMWVGLGIYFVSIFASSFATQVWQLILLQGAGVGIGGGIVYLPIIKLLPEWFSERRGLASGLIFSGTALGGFVFPLLLNALLTNIGLRWTLRLWAIGTTVLCGIAMLGMRSRLPVPKYSAVHRRPKLLPGRVDFLRSTLFWSVAITNMLQGLSYFPVSLYIATFTKGLSNQLTATSILSLFNVSAVVGQITIGHLSDRFPYPMIMLFSAVGSGLGAFLLWGFADKVVYLYFFAFIFGSLSGGFSSTWTNSAAECAGSKPEFIGLAFCGVSFVKGISAVIGPVISGFLLQAGKGSTMGHGFGRFGYGAVEIFVGSCAFACGVGSIVIALARKQRVEILAPVF</sequence>
<evidence type="ECO:0000256" key="1">
    <source>
        <dbReference type="ARBA" id="ARBA00004141"/>
    </source>
</evidence>
<dbReference type="InterPro" id="IPR050327">
    <property type="entry name" value="Proton-linked_MCT"/>
</dbReference>
<feature type="transmembrane region" description="Helical" evidence="3">
    <location>
        <begin position="291"/>
        <end position="309"/>
    </location>
</feature>
<accession>A0A4Q9M4K0</accession>
<keyword evidence="3" id="KW-0812">Transmembrane</keyword>
<evidence type="ECO:0000256" key="2">
    <source>
        <dbReference type="ARBA" id="ARBA00006727"/>
    </source>
</evidence>
<feature type="transmembrane region" description="Helical" evidence="3">
    <location>
        <begin position="123"/>
        <end position="147"/>
    </location>
</feature>
<protein>
    <submittedName>
        <fullName evidence="5">MFS general substrate transporter</fullName>
    </submittedName>
</protein>
<dbReference type="InterPro" id="IPR036259">
    <property type="entry name" value="MFS_trans_sf"/>
</dbReference>
<evidence type="ECO:0000259" key="4">
    <source>
        <dbReference type="PROSITE" id="PS50850"/>
    </source>
</evidence>
<comment type="similarity">
    <text evidence="2">Belongs to the major facilitator superfamily. Monocarboxylate porter (TC 2.A.1.13) family.</text>
</comment>
<dbReference type="PANTHER" id="PTHR11360:SF287">
    <property type="entry name" value="MFS MONOCARBOXYLATE TRANSPORTER"/>
    <property type="match status" value="1"/>
</dbReference>
<dbReference type="OrthoDB" id="2213137at2759"/>
<organism evidence="5">
    <name type="scientific">Dichomitus squalens</name>
    <dbReference type="NCBI Taxonomy" id="114155"/>
    <lineage>
        <taxon>Eukaryota</taxon>
        <taxon>Fungi</taxon>
        <taxon>Dikarya</taxon>
        <taxon>Basidiomycota</taxon>
        <taxon>Agaricomycotina</taxon>
        <taxon>Agaricomycetes</taxon>
        <taxon>Polyporales</taxon>
        <taxon>Polyporaceae</taxon>
        <taxon>Dichomitus</taxon>
    </lineage>
</organism>
<dbReference type="Proteomes" id="UP000292957">
    <property type="component" value="Unassembled WGS sequence"/>
</dbReference>
<keyword evidence="3" id="KW-1133">Transmembrane helix</keyword>
<dbReference type="PROSITE" id="PS50850">
    <property type="entry name" value="MFS"/>
    <property type="match status" value="1"/>
</dbReference>
<dbReference type="InterPro" id="IPR011701">
    <property type="entry name" value="MFS"/>
</dbReference>
<name>A0A4Q9M4K0_9APHY</name>
<feature type="transmembrane region" description="Helical" evidence="3">
    <location>
        <begin position="250"/>
        <end position="270"/>
    </location>
</feature>
<comment type="subcellular location">
    <subcellularLocation>
        <location evidence="1">Membrane</location>
        <topology evidence="1">Multi-pass membrane protein</topology>
    </subcellularLocation>
</comment>
<feature type="transmembrane region" description="Helical" evidence="3">
    <location>
        <begin position="214"/>
        <end position="238"/>
    </location>
</feature>
<feature type="domain" description="Major facilitator superfamily (MFS) profile" evidence="4">
    <location>
        <begin position="296"/>
        <end position="498"/>
    </location>
</feature>
<feature type="transmembrane region" description="Helical" evidence="3">
    <location>
        <begin position="329"/>
        <end position="349"/>
    </location>
</feature>
<dbReference type="Gene3D" id="1.20.1250.20">
    <property type="entry name" value="MFS general substrate transporter like domains"/>
    <property type="match status" value="2"/>
</dbReference>